<dbReference type="SUPFAM" id="SSF110069">
    <property type="entry name" value="ApaG-like"/>
    <property type="match status" value="1"/>
</dbReference>
<dbReference type="GO" id="GO:0070987">
    <property type="term" value="P:error-free translesion synthesis"/>
    <property type="evidence" value="ECO:0007669"/>
    <property type="project" value="TreeGrafter"/>
</dbReference>
<dbReference type="InterPro" id="IPR023065">
    <property type="entry name" value="Uncharacterised_ApaG"/>
</dbReference>
<comment type="caution">
    <text evidence="4">The sequence shown here is derived from an EMBL/GenBank/DDBJ whole genome shotgun (WGS) entry which is preliminary data.</text>
</comment>
<accession>A0A1E8FCX7</accession>
<dbReference type="InterPro" id="IPR007474">
    <property type="entry name" value="ApaG_domain"/>
</dbReference>
<dbReference type="PANTHER" id="PTHR14289">
    <property type="entry name" value="F-BOX ONLY PROTEIN 3"/>
    <property type="match status" value="1"/>
</dbReference>
<dbReference type="PANTHER" id="PTHR14289:SF16">
    <property type="entry name" value="POLYMERASE DELTA-INTERACTING PROTEIN 2"/>
    <property type="match status" value="1"/>
</dbReference>
<dbReference type="RefSeq" id="WP_070176686.1">
    <property type="nucleotide sequence ID" value="NZ_BMJR01000003.1"/>
</dbReference>
<dbReference type="AlphaFoldDB" id="A0A1E8FCX7"/>
<dbReference type="STRING" id="1856405.BFC17_19480"/>
<proteinExistence type="inferred from homology"/>
<keyword evidence="5" id="KW-1185">Reference proteome</keyword>
<dbReference type="PROSITE" id="PS51087">
    <property type="entry name" value="APAG"/>
    <property type="match status" value="1"/>
</dbReference>
<name>A0A1E8FCX7_9ALTE</name>
<evidence type="ECO:0000256" key="2">
    <source>
        <dbReference type="HAMAP-Rule" id="MF_00791"/>
    </source>
</evidence>
<protein>
    <recommendedName>
        <fullName evidence="1 2">Protein ApaG</fullName>
    </recommendedName>
</protein>
<evidence type="ECO:0000313" key="4">
    <source>
        <dbReference type="EMBL" id="OFI33759.1"/>
    </source>
</evidence>
<dbReference type="Gene3D" id="2.60.40.1470">
    <property type="entry name" value="ApaG domain"/>
    <property type="match status" value="1"/>
</dbReference>
<gene>
    <name evidence="2" type="primary">apaG</name>
    <name evidence="4" type="ORF">BFC17_19480</name>
</gene>
<evidence type="ECO:0000256" key="1">
    <source>
        <dbReference type="ARBA" id="ARBA00017693"/>
    </source>
</evidence>
<evidence type="ECO:0000313" key="5">
    <source>
        <dbReference type="Proteomes" id="UP000176037"/>
    </source>
</evidence>
<dbReference type="OrthoDB" id="9795226at2"/>
<evidence type="ECO:0000259" key="3">
    <source>
        <dbReference type="PROSITE" id="PS51087"/>
    </source>
</evidence>
<dbReference type="NCBIfam" id="NF003967">
    <property type="entry name" value="PRK05461.1"/>
    <property type="match status" value="1"/>
</dbReference>
<dbReference type="InterPro" id="IPR036767">
    <property type="entry name" value="ApaG_sf"/>
</dbReference>
<dbReference type="Proteomes" id="UP000176037">
    <property type="component" value="Unassembled WGS sequence"/>
</dbReference>
<dbReference type="EMBL" id="MJIC01000014">
    <property type="protein sequence ID" value="OFI33759.1"/>
    <property type="molecule type" value="Genomic_DNA"/>
</dbReference>
<dbReference type="Pfam" id="PF04379">
    <property type="entry name" value="DUF525"/>
    <property type="match status" value="1"/>
</dbReference>
<organism evidence="4 5">
    <name type="scientific">Alteromonas lipolytica</name>
    <dbReference type="NCBI Taxonomy" id="1856405"/>
    <lineage>
        <taxon>Bacteria</taxon>
        <taxon>Pseudomonadati</taxon>
        <taxon>Pseudomonadota</taxon>
        <taxon>Gammaproteobacteria</taxon>
        <taxon>Alteromonadales</taxon>
        <taxon>Alteromonadaceae</taxon>
        <taxon>Alteromonas/Salinimonas group</taxon>
        <taxon>Alteromonas</taxon>
    </lineage>
</organism>
<sequence>MTAPKTEHNPADLVTVRVVTRHLPEHLPSDSDKFAFAYQITVINHNTFAVKLTHRYWLVTDANGKQTEVSGEGVVGKQPTIEPGESFQYTSGSVIDTEVGTMQGYYDMKTADGDVFRVPIDPFRLALPNIIN</sequence>
<reference evidence="4 5" key="1">
    <citation type="submission" date="2016-09" db="EMBL/GenBank/DDBJ databases">
        <title>Alteromonas lipolytica, a new species isolated from sea water.</title>
        <authorList>
            <person name="Wu Y.-H."/>
            <person name="Cheng H."/>
            <person name="Xu X.-W."/>
        </authorList>
    </citation>
    <scope>NUCLEOTIDE SEQUENCE [LARGE SCALE GENOMIC DNA]</scope>
    <source>
        <strain evidence="4 5">JW12</strain>
    </source>
</reference>
<feature type="domain" description="ApaG" evidence="3">
    <location>
        <begin position="8"/>
        <end position="132"/>
    </location>
</feature>
<dbReference type="HAMAP" id="MF_00791">
    <property type="entry name" value="ApaG"/>
    <property type="match status" value="1"/>
</dbReference>